<dbReference type="RefSeq" id="XP_012939306.2">
    <property type="nucleotide sequence ID" value="XM_013083852.2"/>
</dbReference>
<feature type="transmembrane region" description="Helical" evidence="3">
    <location>
        <begin position="432"/>
        <end position="454"/>
    </location>
</feature>
<dbReference type="Proteomes" id="UP000694888">
    <property type="component" value="Unplaced"/>
</dbReference>
<dbReference type="InterPro" id="IPR036259">
    <property type="entry name" value="MFS_trans_sf"/>
</dbReference>
<keyword evidence="3" id="KW-0472">Membrane</keyword>
<gene>
    <name evidence="5" type="primary">LOC101860178</name>
</gene>
<keyword evidence="4" id="KW-1185">Reference proteome</keyword>
<dbReference type="SUPFAM" id="SSF103473">
    <property type="entry name" value="MFS general substrate transporter"/>
    <property type="match status" value="1"/>
</dbReference>
<keyword evidence="1" id="KW-1015">Disulfide bond</keyword>
<feature type="transmembrane region" description="Helical" evidence="3">
    <location>
        <begin position="164"/>
        <end position="186"/>
    </location>
</feature>
<dbReference type="PANTHER" id="PTHR11388">
    <property type="entry name" value="ORGANIC ANION TRANSPORTER"/>
    <property type="match status" value="1"/>
</dbReference>
<feature type="transmembrane region" description="Helical" evidence="3">
    <location>
        <begin position="95"/>
        <end position="116"/>
    </location>
</feature>
<evidence type="ECO:0000313" key="4">
    <source>
        <dbReference type="Proteomes" id="UP000694888"/>
    </source>
</evidence>
<dbReference type="GeneID" id="101860178"/>
<evidence type="ECO:0000256" key="2">
    <source>
        <dbReference type="SAM" id="MobiDB-lite"/>
    </source>
</evidence>
<feature type="compositionally biased region" description="Basic and acidic residues" evidence="2">
    <location>
        <begin position="31"/>
        <end position="40"/>
    </location>
</feature>
<dbReference type="PANTHER" id="PTHR11388:SF76">
    <property type="entry name" value="SOLUTE CARRIER ORGANIC ANION TRANSPORTER FAMILY MEMBER"/>
    <property type="match status" value="1"/>
</dbReference>
<reference evidence="5" key="1">
    <citation type="submission" date="2025-08" db="UniProtKB">
        <authorList>
            <consortium name="RefSeq"/>
        </authorList>
    </citation>
    <scope>IDENTIFICATION</scope>
</reference>
<accession>A0ABM1A260</accession>
<name>A0ABM1A260_APLCA</name>
<feature type="transmembrane region" description="Helical" evidence="3">
    <location>
        <begin position="136"/>
        <end position="157"/>
    </location>
</feature>
<evidence type="ECO:0000313" key="5">
    <source>
        <dbReference type="RefSeq" id="XP_012939306.2"/>
    </source>
</evidence>
<evidence type="ECO:0000256" key="3">
    <source>
        <dbReference type="SAM" id="Phobius"/>
    </source>
</evidence>
<evidence type="ECO:0000256" key="1">
    <source>
        <dbReference type="ARBA" id="ARBA00023157"/>
    </source>
</evidence>
<sequence length="515" mass="56687">MSESHDRATQGRNAENGDVTMNNGNADDEDTNPRDVEKASRLEEHPVFVEDNDDNEYDANFFVGGDVIEVSTDDVETRCGVFGCRPDFLQPLAKVGCFAGMYGFSGLVTSTLSVYVNSQVTTLERQFGFNSNQTGLIMAANDVGYLLCVLFVSYLASRLHIPKALGIMTIVFGISGLICCLPHFIFGATLNEGRATSVAPPNMTSSFLEPKGRAQFFGDLCISGNLTEDRCMEKKGSEESDKAAGRGKDDVATISLVIIFIGMMVQGFGKAPRNSYTVTYVDGNTKRTKTGFYMGIIITVGILGPALAFLIGGVFTRIYVTLEATDLHPKHPQWIGAWWLGYIVFGLLAFVVSLPLFCFPRKLPRNKPRIDPMAKPTEKRNKDESNELMMLGTGSNKDPKQHADHPKGPLESIMWYLKDFLSMCLRLWTNPVFVSVSCAACFLLFVVSGSSAYMPKYLETIFDLPAFKANYIMEPPSSVRVIALAKMRVFTLFVETTEGPITPLALPAARSIKKE</sequence>
<feature type="transmembrane region" description="Helical" evidence="3">
    <location>
        <begin position="251"/>
        <end position="269"/>
    </location>
</feature>
<feature type="transmembrane region" description="Helical" evidence="3">
    <location>
        <begin position="290"/>
        <end position="315"/>
    </location>
</feature>
<feature type="compositionally biased region" description="Basic and acidic residues" evidence="2">
    <location>
        <begin position="369"/>
        <end position="385"/>
    </location>
</feature>
<dbReference type="InterPro" id="IPR004156">
    <property type="entry name" value="OATP"/>
</dbReference>
<protein>
    <submittedName>
        <fullName evidence="5">Solute carrier organic anion transporter family member 74D-like</fullName>
    </submittedName>
</protein>
<dbReference type="Gene3D" id="1.20.1250.20">
    <property type="entry name" value="MFS general substrate transporter like domains"/>
    <property type="match status" value="2"/>
</dbReference>
<feature type="region of interest" description="Disordered" evidence="2">
    <location>
        <begin position="369"/>
        <end position="405"/>
    </location>
</feature>
<keyword evidence="3" id="KW-1133">Transmembrane helix</keyword>
<proteinExistence type="predicted"/>
<organism evidence="4 5">
    <name type="scientific">Aplysia californica</name>
    <name type="common">California sea hare</name>
    <dbReference type="NCBI Taxonomy" id="6500"/>
    <lineage>
        <taxon>Eukaryota</taxon>
        <taxon>Metazoa</taxon>
        <taxon>Spiralia</taxon>
        <taxon>Lophotrochozoa</taxon>
        <taxon>Mollusca</taxon>
        <taxon>Gastropoda</taxon>
        <taxon>Heterobranchia</taxon>
        <taxon>Euthyneura</taxon>
        <taxon>Tectipleura</taxon>
        <taxon>Aplysiida</taxon>
        <taxon>Aplysioidea</taxon>
        <taxon>Aplysiidae</taxon>
        <taxon>Aplysia</taxon>
    </lineage>
</organism>
<feature type="region of interest" description="Disordered" evidence="2">
    <location>
        <begin position="1"/>
        <end position="40"/>
    </location>
</feature>
<dbReference type="Pfam" id="PF03137">
    <property type="entry name" value="OATP"/>
    <property type="match status" value="1"/>
</dbReference>
<keyword evidence="3" id="KW-0812">Transmembrane</keyword>
<feature type="transmembrane region" description="Helical" evidence="3">
    <location>
        <begin position="335"/>
        <end position="359"/>
    </location>
</feature>